<gene>
    <name evidence="1" type="ORF">RIF25_03200</name>
</gene>
<reference evidence="2" key="1">
    <citation type="submission" date="2023-07" db="EMBL/GenBank/DDBJ databases">
        <authorList>
            <person name="Luz R."/>
            <person name="Cordeiro R."/>
            <person name="Fonseca A."/>
            <person name="Goncalves V."/>
        </authorList>
    </citation>
    <scope>NUCLEOTIDE SEQUENCE [LARGE SCALE GENOMIC DNA]</scope>
    <source>
        <strain evidence="2">BACA0444</strain>
    </source>
</reference>
<accession>A0AAE4FQG4</accession>
<dbReference type="RefSeq" id="WP_322877112.1">
    <property type="nucleotide sequence ID" value="NZ_JAVMIP010000002.1"/>
</dbReference>
<dbReference type="EMBL" id="JAVMIP010000002">
    <property type="protein sequence ID" value="MDS3859809.1"/>
    <property type="molecule type" value="Genomic_DNA"/>
</dbReference>
<proteinExistence type="predicted"/>
<protein>
    <submittedName>
        <fullName evidence="1">Uncharacterized protein</fullName>
    </submittedName>
</protein>
<dbReference type="Proteomes" id="UP001268256">
    <property type="component" value="Unassembled WGS sequence"/>
</dbReference>
<keyword evidence="2" id="KW-1185">Reference proteome</keyword>
<evidence type="ECO:0000313" key="2">
    <source>
        <dbReference type="Proteomes" id="UP001268256"/>
    </source>
</evidence>
<organism evidence="1 2">
    <name type="scientific">Pseudocalidococcus azoricus BACA0444</name>
    <dbReference type="NCBI Taxonomy" id="2918990"/>
    <lineage>
        <taxon>Bacteria</taxon>
        <taxon>Bacillati</taxon>
        <taxon>Cyanobacteriota</taxon>
        <taxon>Cyanophyceae</taxon>
        <taxon>Acaryochloridales</taxon>
        <taxon>Thermosynechococcaceae</taxon>
        <taxon>Pseudocalidococcus</taxon>
        <taxon>Pseudocalidococcus azoricus</taxon>
    </lineage>
</organism>
<sequence>MSLTSTQIYYLRRWLQQQTNSLLIEEINLLITHDLLLLNRVKALPPAQQQQLATLVNIHQDLQKNRQAITSLQNLELQILALLQIEDHSPTQELIAAPADLQTWLETLNCTTQLAHHYLGQVIVRNYWRGTKPVSAWLMNFEVEEAGYITYKQNYSSTRNSSLHPEQETHLKQWLANFINQCQRVLPKFPQMLMDAMGTD</sequence>
<evidence type="ECO:0000313" key="1">
    <source>
        <dbReference type="EMBL" id="MDS3859809.1"/>
    </source>
</evidence>
<name>A0AAE4FQG4_9CYAN</name>
<dbReference type="AlphaFoldDB" id="A0AAE4FQG4"/>
<comment type="caution">
    <text evidence="1">The sequence shown here is derived from an EMBL/GenBank/DDBJ whole genome shotgun (WGS) entry which is preliminary data.</text>
</comment>